<dbReference type="InterPro" id="IPR029044">
    <property type="entry name" value="Nucleotide-diphossugar_trans"/>
</dbReference>
<feature type="transmembrane region" description="Helical" evidence="11">
    <location>
        <begin position="21"/>
        <end position="45"/>
    </location>
</feature>
<dbReference type="EnsemblMetazoa" id="XM_003724366">
    <property type="protein sequence ID" value="XP_003724414"/>
    <property type="gene ID" value="LOC100889735"/>
</dbReference>
<evidence type="ECO:0000256" key="2">
    <source>
        <dbReference type="ARBA" id="ARBA00008661"/>
    </source>
</evidence>
<accession>A0A7M7GFW0</accession>
<dbReference type="Gene3D" id="3.90.550.50">
    <property type="match status" value="1"/>
</dbReference>
<dbReference type="EC" id="2.4.1.-" evidence="11"/>
<dbReference type="FunFam" id="3.90.550.50:FF:000001">
    <property type="entry name" value="Hexosyltransferase"/>
    <property type="match status" value="1"/>
</dbReference>
<evidence type="ECO:0000256" key="4">
    <source>
        <dbReference type="ARBA" id="ARBA00022679"/>
    </source>
</evidence>
<evidence type="ECO:0000256" key="3">
    <source>
        <dbReference type="ARBA" id="ARBA00022676"/>
    </source>
</evidence>
<proteinExistence type="inferred from homology"/>
<sequence>MPIHLNMSPILLRILRILFMKLLGTTSVLVATGFSISLLLLLAVIDTEIFQDDRFRMSIDLDNGHGISRTLPTLDDRVAVIGRHKLQWEQGTDAAEQFMKPEWDVKQYVDVFSPGPDCSVNPLLLLIVTSAPENIKRRTAIRNTWARYRDPKVLNTTHFKTVFLIGKTSPMLNEQIEAESEKHKDILIGDYVDSYRNLTYKVQHGMTWAAESCRSQFVLKTDDDCFVNTKILVEFLMRYNHQMTNLYVGHKMRSQEVVRDPDSKWYVSWKDYPRDSYPPYASGIGYLLSSDVVQRVARRTLFHHPFPVEDAYMGVLAEDLGVGLRDTPRFALFSTKWTMCNYLYFFVVHDLTPEQQYVCLRYADESESTCQKSKDLELWE</sequence>
<dbReference type="PANTHER" id="PTHR11214">
    <property type="entry name" value="BETA-1,3-N-ACETYLGLUCOSAMINYLTRANSFERASE"/>
    <property type="match status" value="1"/>
</dbReference>
<dbReference type="InterPro" id="IPR002659">
    <property type="entry name" value="Glyco_trans_31"/>
</dbReference>
<keyword evidence="8 11" id="KW-0333">Golgi apparatus</keyword>
<evidence type="ECO:0000256" key="10">
    <source>
        <dbReference type="ARBA" id="ARBA00023180"/>
    </source>
</evidence>
<keyword evidence="4" id="KW-0808">Transferase</keyword>
<organism evidence="12 13">
    <name type="scientific">Strongylocentrotus purpuratus</name>
    <name type="common">Purple sea urchin</name>
    <dbReference type="NCBI Taxonomy" id="7668"/>
    <lineage>
        <taxon>Eukaryota</taxon>
        <taxon>Metazoa</taxon>
        <taxon>Echinodermata</taxon>
        <taxon>Eleutherozoa</taxon>
        <taxon>Echinozoa</taxon>
        <taxon>Echinoidea</taxon>
        <taxon>Euechinoidea</taxon>
        <taxon>Echinacea</taxon>
        <taxon>Camarodonta</taxon>
        <taxon>Echinidea</taxon>
        <taxon>Strongylocentrotidae</taxon>
        <taxon>Strongylocentrotus</taxon>
    </lineage>
</organism>
<dbReference type="KEGG" id="spu:100889735"/>
<dbReference type="AlphaFoldDB" id="A0A7M7GFW0"/>
<dbReference type="OrthoDB" id="2139606at2759"/>
<reference evidence="13" key="1">
    <citation type="submission" date="2015-02" db="EMBL/GenBank/DDBJ databases">
        <title>Genome sequencing for Strongylocentrotus purpuratus.</title>
        <authorList>
            <person name="Murali S."/>
            <person name="Liu Y."/>
            <person name="Vee V."/>
            <person name="English A."/>
            <person name="Wang M."/>
            <person name="Skinner E."/>
            <person name="Han Y."/>
            <person name="Muzny D.M."/>
            <person name="Worley K.C."/>
            <person name="Gibbs R.A."/>
        </authorList>
    </citation>
    <scope>NUCLEOTIDE SEQUENCE</scope>
</reference>
<dbReference type="PANTHER" id="PTHR11214:SF376">
    <property type="entry name" value="HEXOSYLTRANSFERASE"/>
    <property type="match status" value="1"/>
</dbReference>
<dbReference type="Pfam" id="PF01762">
    <property type="entry name" value="Galactosyl_T"/>
    <property type="match status" value="1"/>
</dbReference>
<keyword evidence="9 11" id="KW-0472">Membrane</keyword>
<dbReference type="GO" id="GO:0016757">
    <property type="term" value="F:glycosyltransferase activity"/>
    <property type="evidence" value="ECO:0000318"/>
    <property type="project" value="GO_Central"/>
</dbReference>
<dbReference type="InParanoid" id="A0A7M7GFW0"/>
<keyword evidence="6 11" id="KW-0735">Signal-anchor</keyword>
<dbReference type="RefSeq" id="XP_003724414.2">
    <property type="nucleotide sequence ID" value="XM_003724366.3"/>
</dbReference>
<keyword evidence="5 11" id="KW-0812">Transmembrane</keyword>
<dbReference type="Proteomes" id="UP000007110">
    <property type="component" value="Unassembled WGS sequence"/>
</dbReference>
<keyword evidence="3 11" id="KW-0328">Glycosyltransferase</keyword>
<keyword evidence="7 11" id="KW-1133">Transmembrane helix</keyword>
<evidence type="ECO:0000313" key="12">
    <source>
        <dbReference type="EnsemblMetazoa" id="XP_003724414"/>
    </source>
</evidence>
<reference evidence="12" key="2">
    <citation type="submission" date="2021-01" db="UniProtKB">
        <authorList>
            <consortium name="EnsemblMetazoa"/>
        </authorList>
    </citation>
    <scope>IDENTIFICATION</scope>
</reference>
<evidence type="ECO:0000256" key="7">
    <source>
        <dbReference type="ARBA" id="ARBA00022989"/>
    </source>
</evidence>
<evidence type="ECO:0000256" key="1">
    <source>
        <dbReference type="ARBA" id="ARBA00004323"/>
    </source>
</evidence>
<evidence type="ECO:0000256" key="9">
    <source>
        <dbReference type="ARBA" id="ARBA00023136"/>
    </source>
</evidence>
<evidence type="ECO:0000256" key="8">
    <source>
        <dbReference type="ARBA" id="ARBA00023034"/>
    </source>
</evidence>
<dbReference type="OMA" id="GLWTCNF"/>
<keyword evidence="13" id="KW-1185">Reference proteome</keyword>
<dbReference type="GO" id="GO:0016758">
    <property type="term" value="F:hexosyltransferase activity"/>
    <property type="evidence" value="ECO:0007669"/>
    <property type="project" value="InterPro"/>
</dbReference>
<name>A0A7M7GFW0_STRPU</name>
<dbReference type="GO" id="GO:0006493">
    <property type="term" value="P:protein O-linked glycosylation"/>
    <property type="evidence" value="ECO:0000318"/>
    <property type="project" value="GO_Central"/>
</dbReference>
<keyword evidence="10" id="KW-0325">Glycoprotein</keyword>
<comment type="similarity">
    <text evidence="2 11">Belongs to the glycosyltransferase 31 family.</text>
</comment>
<evidence type="ECO:0000313" key="13">
    <source>
        <dbReference type="Proteomes" id="UP000007110"/>
    </source>
</evidence>
<comment type="subcellular location">
    <subcellularLocation>
        <location evidence="1 11">Golgi apparatus membrane</location>
        <topology evidence="1 11">Single-pass type II membrane protein</topology>
    </subcellularLocation>
</comment>
<evidence type="ECO:0000256" key="6">
    <source>
        <dbReference type="ARBA" id="ARBA00022968"/>
    </source>
</evidence>
<protein>
    <recommendedName>
        <fullName evidence="11">Hexosyltransferase</fullName>
        <ecNumber evidence="11">2.4.1.-</ecNumber>
    </recommendedName>
</protein>
<evidence type="ECO:0000256" key="11">
    <source>
        <dbReference type="RuleBase" id="RU363063"/>
    </source>
</evidence>
<dbReference type="GO" id="GO:0000139">
    <property type="term" value="C:Golgi membrane"/>
    <property type="evidence" value="ECO:0000318"/>
    <property type="project" value="GO_Central"/>
</dbReference>
<dbReference type="GeneID" id="100889735"/>
<dbReference type="SUPFAM" id="SSF53448">
    <property type="entry name" value="Nucleotide-diphospho-sugar transferases"/>
    <property type="match status" value="1"/>
</dbReference>
<evidence type="ECO:0000256" key="5">
    <source>
        <dbReference type="ARBA" id="ARBA00022692"/>
    </source>
</evidence>